<dbReference type="FunFam" id="3.30.565.10:FF:000002">
    <property type="entry name" value="DNA gyrase subunit B"/>
    <property type="match status" value="1"/>
</dbReference>
<dbReference type="Gene3D" id="3.30.565.10">
    <property type="entry name" value="Histidine kinase-like ATPase, C-terminal domain"/>
    <property type="match status" value="1"/>
</dbReference>
<comment type="caution">
    <text evidence="13">The sequence shown here is derived from an EMBL/GenBank/DDBJ whole genome shotgun (WGS) entry which is preliminary data.</text>
</comment>
<feature type="region of interest" description="Disordered" evidence="11">
    <location>
        <begin position="155"/>
        <end position="176"/>
    </location>
</feature>
<dbReference type="SUPFAM" id="SSF55874">
    <property type="entry name" value="ATPase domain of HSP90 chaperone/DNA topoisomerase II/histidine kinase"/>
    <property type="match status" value="1"/>
</dbReference>
<keyword evidence="10" id="KW-0963">Cytoplasm</keyword>
<dbReference type="EMBL" id="MFEN01000028">
    <property type="protein sequence ID" value="OGE84079.1"/>
    <property type="molecule type" value="Genomic_DNA"/>
</dbReference>
<evidence type="ECO:0000259" key="12">
    <source>
        <dbReference type="PROSITE" id="PS50880"/>
    </source>
</evidence>
<keyword evidence="5 10" id="KW-0067">ATP-binding</keyword>
<dbReference type="CDD" id="cd00822">
    <property type="entry name" value="TopoII_Trans_DNA_gyrase"/>
    <property type="match status" value="1"/>
</dbReference>
<dbReference type="Pfam" id="PF01751">
    <property type="entry name" value="Toprim"/>
    <property type="match status" value="1"/>
</dbReference>
<evidence type="ECO:0000256" key="7">
    <source>
        <dbReference type="ARBA" id="ARBA00023029"/>
    </source>
</evidence>
<dbReference type="InterPro" id="IPR013506">
    <property type="entry name" value="Topo_IIA_bsu_dom2"/>
</dbReference>
<keyword evidence="9 10" id="KW-0413">Isomerase</keyword>
<dbReference type="InterPro" id="IPR034160">
    <property type="entry name" value="TOPRIM_GyrB"/>
</dbReference>
<keyword evidence="4 10" id="KW-0547">Nucleotide-binding</keyword>
<dbReference type="PROSITE" id="PS50880">
    <property type="entry name" value="TOPRIM"/>
    <property type="match status" value="1"/>
</dbReference>
<dbReference type="PANTHER" id="PTHR45866">
    <property type="entry name" value="DNA GYRASE/TOPOISOMERASE SUBUNIT B"/>
    <property type="match status" value="1"/>
</dbReference>
<dbReference type="AlphaFoldDB" id="A0A1F5P2D6"/>
<evidence type="ECO:0000313" key="13">
    <source>
        <dbReference type="EMBL" id="OGE84079.1"/>
    </source>
</evidence>
<dbReference type="Pfam" id="PF02518">
    <property type="entry name" value="HATPase_c"/>
    <property type="match status" value="1"/>
</dbReference>
<feature type="binding site" evidence="10">
    <location>
        <position position="507"/>
    </location>
    <ligand>
        <name>Mg(2+)</name>
        <dbReference type="ChEBI" id="CHEBI:18420"/>
        <label>2</label>
    </ligand>
</feature>
<dbReference type="InterPro" id="IPR020568">
    <property type="entry name" value="Ribosomal_Su5_D2-typ_SF"/>
</dbReference>
<dbReference type="NCBIfam" id="NF004189">
    <property type="entry name" value="PRK05644.1"/>
    <property type="match status" value="1"/>
</dbReference>
<evidence type="ECO:0000256" key="9">
    <source>
        <dbReference type="ARBA" id="ARBA00023235"/>
    </source>
</evidence>
<dbReference type="GO" id="GO:0006265">
    <property type="term" value="P:DNA topological change"/>
    <property type="evidence" value="ECO:0007669"/>
    <property type="project" value="UniProtKB-UniRule"/>
</dbReference>
<evidence type="ECO:0000256" key="11">
    <source>
        <dbReference type="SAM" id="MobiDB-lite"/>
    </source>
</evidence>
<dbReference type="GO" id="GO:0006261">
    <property type="term" value="P:DNA-templated DNA replication"/>
    <property type="evidence" value="ECO:0007669"/>
    <property type="project" value="UniProtKB-UniRule"/>
</dbReference>
<feature type="binding site" evidence="10">
    <location>
        <position position="509"/>
    </location>
    <ligand>
        <name>Mg(2+)</name>
        <dbReference type="ChEBI" id="CHEBI:18420"/>
        <label>2</label>
    </ligand>
</feature>
<dbReference type="GO" id="GO:0003677">
    <property type="term" value="F:DNA binding"/>
    <property type="evidence" value="ECO:0007669"/>
    <property type="project" value="UniProtKB-KW"/>
</dbReference>
<dbReference type="PROSITE" id="PS00177">
    <property type="entry name" value="TOPOISOMERASE_II"/>
    <property type="match status" value="1"/>
</dbReference>
<dbReference type="SUPFAM" id="SSF54211">
    <property type="entry name" value="Ribosomal protein S5 domain 2-like"/>
    <property type="match status" value="1"/>
</dbReference>
<dbReference type="GO" id="GO:0005524">
    <property type="term" value="F:ATP binding"/>
    <property type="evidence" value="ECO:0007669"/>
    <property type="project" value="UniProtKB-UniRule"/>
</dbReference>
<dbReference type="HAMAP" id="MF_01898">
    <property type="entry name" value="GyrB"/>
    <property type="match status" value="1"/>
</dbReference>
<organism evidence="13 14">
    <name type="scientific">Candidatus Doudnabacteria bacterium RIFCSPHIGHO2_01_FULL_49_9</name>
    <dbReference type="NCBI Taxonomy" id="1817827"/>
    <lineage>
        <taxon>Bacteria</taxon>
        <taxon>Candidatus Doudnaibacteriota</taxon>
    </lineage>
</organism>
<sequence>MAKDEPKKNPSAEYGAEQITVLEGLDPVRKRPGMYIGNTAEAGLHHLIWEVVDNGIDEAMAGFATTIDVKIHADGSVTVRDDGRGIPVEVHKQTKKSSLETVLTMLHAGGKFGAGGYKVSGGLHGVGVSVVNALSEWMRAEIRRDGKIYTQDYARGKPKSKVKPAGRVNPKDPWQRGTQISFKPDAQIFTVLEFDPKLVIDHLRQQAYLTPSVRIKIIEEKTNAVYQYYFEGGVVSYINQINRKKTPIHTPIHISKTADEVQVEVAIQYTGDFSETLLAFANNIHTTEGGMHVTGFKSALTRCLNNFAVKSGYVKEADKLTGEDMREGLSAVVSVKLPNPQFEGQTKAKLGNAEVRTAVEQVVGDGLEIYLEEHPKDAQKIIDKVSLAARARLAARAARDAVIRKGVLDGLTLPGKLADCSESDASKCELYIVEGDSAGGSAKQGRDRRFQAILPLRGKILNVERARLDKMLANEQIKNLIIAMGAGVGEQFDIGKLRYHRIIIMTDADVDGAHIRTLLLTLYYRYFPEVIKNGYLYIAQPPLFRMQSGKDVHYIFSDTERDEILNEDKAKNWYVQRYKGLGEMNPSQLWETTMDPQNRVMLQVNVRDAEKASDIFETLMGDEVAPRKKFIQTHAKAVKNLDI</sequence>
<dbReference type="InterPro" id="IPR006171">
    <property type="entry name" value="TOPRIM_dom"/>
</dbReference>
<feature type="site" description="Interaction with DNA" evidence="10">
    <location>
        <position position="462"/>
    </location>
</feature>
<dbReference type="Gene3D" id="3.40.50.670">
    <property type="match status" value="1"/>
</dbReference>
<comment type="cofactor">
    <cofactor evidence="10">
        <name>Mg(2+)</name>
        <dbReference type="ChEBI" id="CHEBI:18420"/>
    </cofactor>
    <cofactor evidence="10">
        <name>Mn(2+)</name>
        <dbReference type="ChEBI" id="CHEBI:29035"/>
    </cofactor>
    <cofactor evidence="10">
        <name>Ca(2+)</name>
        <dbReference type="ChEBI" id="CHEBI:29108"/>
    </cofactor>
    <text evidence="10">Binds two Mg(2+) per subunit. The magnesium ions form salt bridges with both the protein and the DNA. Can also accept other divalent metal cations, such as Mn(2+) or Ca(2+).</text>
</comment>
<dbReference type="PANTHER" id="PTHR45866:SF1">
    <property type="entry name" value="DNA GYRASE SUBUNIT B, MITOCHONDRIAL"/>
    <property type="match status" value="1"/>
</dbReference>
<feature type="binding site" evidence="10">
    <location>
        <position position="507"/>
    </location>
    <ligand>
        <name>Mg(2+)</name>
        <dbReference type="ChEBI" id="CHEBI:18420"/>
        <label>1</label>
        <note>catalytic</note>
    </ligand>
</feature>
<comment type="subcellular location">
    <subcellularLocation>
        <location evidence="10">Cytoplasm</location>
    </subcellularLocation>
</comment>
<dbReference type="SMART" id="SM00433">
    <property type="entry name" value="TOP2c"/>
    <property type="match status" value="1"/>
</dbReference>
<accession>A0A1F5P2D6</accession>
<reference evidence="13 14" key="1">
    <citation type="journal article" date="2016" name="Nat. Commun.">
        <title>Thousands of microbial genomes shed light on interconnected biogeochemical processes in an aquifer system.</title>
        <authorList>
            <person name="Anantharaman K."/>
            <person name="Brown C.T."/>
            <person name="Hug L.A."/>
            <person name="Sharon I."/>
            <person name="Castelle C.J."/>
            <person name="Probst A.J."/>
            <person name="Thomas B.C."/>
            <person name="Singh A."/>
            <person name="Wilkins M.J."/>
            <person name="Karaoz U."/>
            <person name="Brodie E.L."/>
            <person name="Williams K.H."/>
            <person name="Hubbard S.S."/>
            <person name="Banfield J.F."/>
        </authorList>
    </citation>
    <scope>NUCLEOTIDE SEQUENCE [LARGE SCALE GENOMIC DNA]</scope>
</reference>
<evidence type="ECO:0000256" key="5">
    <source>
        <dbReference type="ARBA" id="ARBA00022840"/>
    </source>
</evidence>
<comment type="function">
    <text evidence="10">A type II topoisomerase that negatively supercoils closed circular double-stranded (ds) DNA in an ATP-dependent manner to modulate DNA topology and maintain chromosomes in an underwound state. Negative supercoiling favors strand separation, and DNA replication, transcription, recombination and repair, all of which involve strand separation. Also able to catalyze the interconversion of other topological isomers of dsDNA rings, including catenanes and knotted rings. Type II topoisomerases break and join 2 DNA strands simultaneously in an ATP-dependent manner.</text>
</comment>
<dbReference type="InterPro" id="IPR011557">
    <property type="entry name" value="GyrB"/>
</dbReference>
<dbReference type="InterPro" id="IPR018522">
    <property type="entry name" value="TopoIIA_CS"/>
</dbReference>
<comment type="similarity">
    <text evidence="2 10">Belongs to the type II topoisomerase GyrB family.</text>
</comment>
<dbReference type="InterPro" id="IPR000565">
    <property type="entry name" value="Topo_IIA_B"/>
</dbReference>
<dbReference type="GO" id="GO:0034335">
    <property type="term" value="F:DNA negative supercoiling activity"/>
    <property type="evidence" value="ECO:0007669"/>
    <property type="project" value="UniProtKB-ARBA"/>
</dbReference>
<feature type="domain" description="Toprim" evidence="12">
    <location>
        <begin position="428"/>
        <end position="542"/>
    </location>
</feature>
<dbReference type="InterPro" id="IPR013760">
    <property type="entry name" value="Topo_IIA-like_dom_sf"/>
</dbReference>
<dbReference type="FunFam" id="3.40.50.670:FF:000002">
    <property type="entry name" value="DNA gyrase subunit B"/>
    <property type="match status" value="1"/>
</dbReference>
<keyword evidence="7 10" id="KW-0799">Topoisomerase</keyword>
<evidence type="ECO:0000256" key="10">
    <source>
        <dbReference type="HAMAP-Rule" id="MF_01898"/>
    </source>
</evidence>
<comment type="catalytic activity">
    <reaction evidence="1 10">
        <text>ATP-dependent breakage, passage and rejoining of double-stranded DNA.</text>
        <dbReference type="EC" id="5.6.2.2"/>
    </reaction>
</comment>
<dbReference type="SMART" id="SM00387">
    <property type="entry name" value="HATPase_c"/>
    <property type="match status" value="1"/>
</dbReference>
<keyword evidence="3 10" id="KW-0479">Metal-binding</keyword>
<keyword evidence="6 10" id="KW-0460">Magnesium</keyword>
<dbReference type="NCBIfam" id="TIGR01059">
    <property type="entry name" value="gyrB"/>
    <property type="match status" value="1"/>
</dbReference>
<dbReference type="Gene3D" id="3.30.230.10">
    <property type="match status" value="1"/>
</dbReference>
<dbReference type="CDD" id="cd16928">
    <property type="entry name" value="HATPase_GyrB-like"/>
    <property type="match status" value="1"/>
</dbReference>
<gene>
    <name evidence="10" type="primary">gyrB</name>
    <name evidence="13" type="ORF">A2846_03175</name>
</gene>
<comment type="subunit">
    <text evidence="10">Heterotetramer, composed of two GyrA and two GyrB chains. In the heterotetramer, GyrA contains the active site tyrosine that forms a transient covalent intermediate with DNA, while GyrB binds cofactors and catalyzes ATP hydrolysis.</text>
</comment>
<dbReference type="CDD" id="cd03366">
    <property type="entry name" value="TOPRIM_TopoIIA_GyrB"/>
    <property type="match status" value="1"/>
</dbReference>
<evidence type="ECO:0000256" key="6">
    <source>
        <dbReference type="ARBA" id="ARBA00022842"/>
    </source>
</evidence>
<comment type="miscellaneous">
    <text evidence="10">Few gyrases are as efficient as E.coli at forming negative supercoils. Not all organisms have 2 type II topoisomerases; in organisms with a single type II topoisomerase this enzyme also has to decatenate newly replicated chromosomes.</text>
</comment>
<dbReference type="InterPro" id="IPR002288">
    <property type="entry name" value="DNA_gyrase_B_C"/>
</dbReference>
<dbReference type="FunFam" id="3.30.230.10:FF:000005">
    <property type="entry name" value="DNA gyrase subunit B"/>
    <property type="match status" value="1"/>
</dbReference>
<dbReference type="PRINTS" id="PR00418">
    <property type="entry name" value="TPI2FAMILY"/>
</dbReference>
<evidence type="ECO:0000256" key="3">
    <source>
        <dbReference type="ARBA" id="ARBA00022723"/>
    </source>
</evidence>
<evidence type="ECO:0000256" key="4">
    <source>
        <dbReference type="ARBA" id="ARBA00022741"/>
    </source>
</evidence>
<protein>
    <recommendedName>
        <fullName evidence="10">DNA gyrase subunit B</fullName>
        <ecNumber evidence="10">5.6.2.2</ecNumber>
    </recommendedName>
</protein>
<evidence type="ECO:0000313" key="14">
    <source>
        <dbReference type="Proteomes" id="UP000176339"/>
    </source>
</evidence>
<feature type="binding site" evidence="10">
    <location>
        <position position="434"/>
    </location>
    <ligand>
        <name>Mg(2+)</name>
        <dbReference type="ChEBI" id="CHEBI:18420"/>
        <label>1</label>
        <note>catalytic</note>
    </ligand>
</feature>
<evidence type="ECO:0000256" key="1">
    <source>
        <dbReference type="ARBA" id="ARBA00000185"/>
    </source>
</evidence>
<dbReference type="Pfam" id="PF00986">
    <property type="entry name" value="DNA_gyraseB_C"/>
    <property type="match status" value="1"/>
</dbReference>
<name>A0A1F5P2D6_9BACT</name>
<dbReference type="Proteomes" id="UP000176339">
    <property type="component" value="Unassembled WGS sequence"/>
</dbReference>
<feature type="site" description="Interaction with DNA" evidence="10">
    <location>
        <position position="459"/>
    </location>
</feature>
<dbReference type="GO" id="GO:0005694">
    <property type="term" value="C:chromosome"/>
    <property type="evidence" value="ECO:0007669"/>
    <property type="project" value="InterPro"/>
</dbReference>
<dbReference type="EC" id="5.6.2.2" evidence="10"/>
<dbReference type="InterPro" id="IPR013759">
    <property type="entry name" value="Topo_IIA_B_C"/>
</dbReference>
<dbReference type="InterPro" id="IPR003594">
    <property type="entry name" value="HATPase_dom"/>
</dbReference>
<dbReference type="InterPro" id="IPR036890">
    <property type="entry name" value="HATPase_C_sf"/>
</dbReference>
<dbReference type="InterPro" id="IPR001241">
    <property type="entry name" value="Topo_IIA"/>
</dbReference>
<dbReference type="GO" id="GO:0005737">
    <property type="term" value="C:cytoplasm"/>
    <property type="evidence" value="ECO:0007669"/>
    <property type="project" value="UniProtKB-SubCell"/>
</dbReference>
<evidence type="ECO:0000256" key="8">
    <source>
        <dbReference type="ARBA" id="ARBA00023125"/>
    </source>
</evidence>
<proteinExistence type="inferred from homology"/>
<dbReference type="InterPro" id="IPR014721">
    <property type="entry name" value="Ribsml_uS5_D2-typ_fold_subgr"/>
</dbReference>
<dbReference type="SUPFAM" id="SSF56719">
    <property type="entry name" value="Type II DNA topoisomerase"/>
    <property type="match status" value="1"/>
</dbReference>
<evidence type="ECO:0000256" key="2">
    <source>
        <dbReference type="ARBA" id="ARBA00010708"/>
    </source>
</evidence>
<dbReference type="PRINTS" id="PR01159">
    <property type="entry name" value="DNAGYRASEB"/>
</dbReference>
<dbReference type="NCBIfam" id="NF011501">
    <property type="entry name" value="PRK14939.1"/>
    <property type="match status" value="1"/>
</dbReference>
<dbReference type="GO" id="GO:0046872">
    <property type="term" value="F:metal ion binding"/>
    <property type="evidence" value="ECO:0007669"/>
    <property type="project" value="UniProtKB-KW"/>
</dbReference>
<dbReference type="Pfam" id="PF00204">
    <property type="entry name" value="DNA_gyraseB"/>
    <property type="match status" value="1"/>
</dbReference>
<keyword evidence="8" id="KW-0238">DNA-binding</keyword>